<evidence type="ECO:0000259" key="14">
    <source>
        <dbReference type="PROSITE" id="PS51327"/>
    </source>
</evidence>
<dbReference type="PANTHER" id="PTHR14950">
    <property type="entry name" value="DICER-RELATED"/>
    <property type="match status" value="1"/>
</dbReference>
<dbReference type="Gene3D" id="3.40.50.300">
    <property type="entry name" value="P-loop containing nucleotide triphosphate hydrolases"/>
    <property type="match status" value="2"/>
</dbReference>
<comment type="caution">
    <text evidence="15">The sequence shown here is derived from an EMBL/GenBank/DDBJ whole genome shotgun (WGS) entry which is preliminary data.</text>
</comment>
<evidence type="ECO:0000256" key="6">
    <source>
        <dbReference type="ARBA" id="ARBA00022840"/>
    </source>
</evidence>
<feature type="region of interest" description="Disordered" evidence="9">
    <location>
        <begin position="792"/>
        <end position="847"/>
    </location>
</feature>
<dbReference type="FunFam" id="3.30.160.380:FF:000001">
    <property type="entry name" value="Endoribonuclease dicer-like 1"/>
    <property type="match status" value="1"/>
</dbReference>
<comment type="similarity">
    <text evidence="7 8">Belongs to the helicase family. Dicer subfamily.</text>
</comment>
<dbReference type="Gene3D" id="3.30.160.380">
    <property type="entry name" value="Dicer dimerisation domain"/>
    <property type="match status" value="1"/>
</dbReference>
<dbReference type="InterPro" id="IPR003100">
    <property type="entry name" value="PAZ_dom"/>
</dbReference>
<gene>
    <name evidence="15" type="ORF">ATC70_007476</name>
</gene>
<feature type="domain" description="RNase III" evidence="10">
    <location>
        <begin position="1141"/>
        <end position="1265"/>
    </location>
</feature>
<protein>
    <recommendedName>
        <fullName evidence="17">Dicer-like protein 1</fullName>
    </recommendedName>
</protein>
<dbReference type="PROSITE" id="PS51192">
    <property type="entry name" value="HELICASE_ATP_BIND_1"/>
    <property type="match status" value="1"/>
</dbReference>
<dbReference type="GO" id="GO:0003723">
    <property type="term" value="F:RNA binding"/>
    <property type="evidence" value="ECO:0007669"/>
    <property type="project" value="UniProtKB-UniRule"/>
</dbReference>
<dbReference type="GO" id="GO:0004386">
    <property type="term" value="F:helicase activity"/>
    <property type="evidence" value="ECO:0007669"/>
    <property type="project" value="UniProtKB-KW"/>
</dbReference>
<evidence type="ECO:0000313" key="15">
    <source>
        <dbReference type="EMBL" id="KAK4509126.1"/>
    </source>
</evidence>
<evidence type="ECO:0000256" key="7">
    <source>
        <dbReference type="ARBA" id="ARBA00035116"/>
    </source>
</evidence>
<dbReference type="PANTHER" id="PTHR14950:SF37">
    <property type="entry name" value="ENDORIBONUCLEASE DICER"/>
    <property type="match status" value="1"/>
</dbReference>
<dbReference type="PROSITE" id="PS50821">
    <property type="entry name" value="PAZ"/>
    <property type="match status" value="1"/>
</dbReference>
<dbReference type="InterPro" id="IPR011545">
    <property type="entry name" value="DEAD/DEAH_box_helicase_dom"/>
</dbReference>
<feature type="domain" description="PAZ" evidence="11">
    <location>
        <begin position="970"/>
        <end position="1075"/>
    </location>
</feature>
<dbReference type="SUPFAM" id="SSF69065">
    <property type="entry name" value="RNase III domain-like"/>
    <property type="match status" value="2"/>
</dbReference>
<dbReference type="InterPro" id="IPR014001">
    <property type="entry name" value="Helicase_ATP-bd"/>
</dbReference>
<dbReference type="SMART" id="SM00535">
    <property type="entry name" value="RIBOc"/>
    <property type="match status" value="2"/>
</dbReference>
<keyword evidence="3" id="KW-0547">Nucleotide-binding</keyword>
<dbReference type="Gene3D" id="1.10.1520.10">
    <property type="entry name" value="Ribonuclease III domain"/>
    <property type="match status" value="2"/>
</dbReference>
<evidence type="ECO:0000256" key="8">
    <source>
        <dbReference type="PROSITE-ProRule" id="PRU00657"/>
    </source>
</evidence>
<dbReference type="SMART" id="SM00490">
    <property type="entry name" value="HELICc"/>
    <property type="match status" value="1"/>
</dbReference>
<dbReference type="EMBL" id="JASEJX010000039">
    <property type="protein sequence ID" value="KAK4509126.1"/>
    <property type="molecule type" value="Genomic_DNA"/>
</dbReference>
<dbReference type="Proteomes" id="UP001304243">
    <property type="component" value="Unassembled WGS sequence"/>
</dbReference>
<dbReference type="RefSeq" id="XP_064675792.1">
    <property type="nucleotide sequence ID" value="XM_064826735.1"/>
</dbReference>
<sequence>MQRTQMREGDLGDYVDPTVKYIPLEPVPNNMNDIDPATLAKYLDPEFIDAKPDEKTKAMEQLQLEAEERMDIDFDLDDDLEQELEDEQLKAARLQPREYQYELFSKALEENVIAVLDTGSGKTLISIMLIKQMVLQERQERLTRRETKLAFFLVDRVPLVFQQASVIRANCDVNLEEMCGEMDVDAWSEKRWKLIFEENDVCVMTAQIFLDTMRHGFISLERVHLLIFDECHHATKRHPFNLIMREFYDRCPLEHRPKIFGMTASPMHARTTVERSVTQLEKNLNARVYTATNTENLNISIPKPREYSIHYDPTPRYEETEMSKKIREKLGSIGRYKRCFIITQDILASLGPWCSDRMWKSMLSELERKMTNMTQDLERDALIDEDLALKETHEYVDPIEFPRNPDVFDRNLFAPKIAELIRLLQFTSERIPDFCCIIFVERRHTAKAIQALIESLDKLSHIRCDSLTGHGSTEEGDVQMTFGEQNKIISKFRSGELNLLIATNVAEEGLDIQPCNVVFRFDFFHTLISYIQSRGRARKEGSKFIILTEANNASQEGMLTEFANLEADMKEYCQTIPEERNVASKYSISMDVDYDSDEDYISDEEEDFMADAFIVPETGATITRQNAIPLIHKYCSSLPSDSFCVLKPIFENIATGEGFICKLTLPSNAPFQEIESHVCGSKDLARASVALNACIRLRELDALDKHLLPRNIRREILGEMAPQYDENGYIIGSRRRHGLYEKRTPKFWERPSLIEEEEEDVDVEDNPDLLKAQVHATAISDRQPLVTTLDQTVQKEGATESSQEAGIPSVNGIANGEASTNDQHTEGQDATAEQQQQQQQEEETEEQLGEGPFSCYFTVFEVQLPDNKFEHIPLRRLCLISKKPFPTLSDLKLFHKSMPFYVRLRNISTEIMFDREKILLLSEYMKKLLTALINKVFHCPILDIPYYIVPLVKHCENTAFEALPPSAFEALIDWVEIDRIIESKLTPFSLEDCDTTDSIVVDQSDNMRRYFVTQVRTDMSPLSPVPEGVNIRETGYASFADYYNEKKLVEDLDTNQPMLQVKRLKKIMNFLYPGQIMPAQMKGPMSTWTVPSFCQRFFMSASVYQATMMIPSIMTRIDSILLCRQSAERYDLPIDDANMLEAYTTPSASMEMNYERLETLGDSLLKFIATIRLYINFPFSNEGELHHLRIRVICNRALYRSAKRLKFYRYITSQAFNRRFWRPPGFTSPADNQETMNGLKYHKLSDKTLADIVEASLGAAYLSNGLEGGLHAAIQLQIPFDEIKTWDDFKPTFEESRKQVPARAEVRALRSLDLPKLTEIVGREFQTPLLIVEALTHASLPNSTSPCYQRLEFLGDAILDFMVIRYLFDKYPDANPGIITDLKDSCVNNHILGIVCVETGLYRHIIHYSGKLIRAIEFFVREVEETKAKGEAVGEYWVDFNIPKVLSDVVESMLGATFVEAGFRLEAVEELFAKWFLPILDNHVTPELIKIHPLRKLMTDLQRFGCDSFMLRNHGSGETGPESQKCVIFLHDKPLATGSDWNIKTARRHAATKASQRLADEPGLLESICNCRVSMIKRGLMEDDRLKKMLDDDEDDP</sequence>
<evidence type="ECO:0000256" key="1">
    <source>
        <dbReference type="ARBA" id="ARBA00001946"/>
    </source>
</evidence>
<proteinExistence type="inferred from homology"/>
<dbReference type="CDD" id="cd18034">
    <property type="entry name" value="DEXHc_dicer"/>
    <property type="match status" value="1"/>
</dbReference>
<feature type="domain" description="Helicase ATP-binding" evidence="12">
    <location>
        <begin position="103"/>
        <end position="284"/>
    </location>
</feature>
<keyword evidence="5" id="KW-0347">Helicase</keyword>
<dbReference type="InterPro" id="IPR005034">
    <property type="entry name" value="Dicer_dimerisation"/>
</dbReference>
<dbReference type="SUPFAM" id="SSF52540">
    <property type="entry name" value="P-loop containing nucleoside triphosphate hydrolases"/>
    <property type="match status" value="1"/>
</dbReference>
<reference evidence="15 16" key="1">
    <citation type="submission" date="2022-11" db="EMBL/GenBank/DDBJ databases">
        <title>Mucor velutinosus strain NIH1002 WGS.</title>
        <authorList>
            <person name="Subramanian P."/>
            <person name="Mullikin J.C."/>
            <person name="Segre J.A."/>
            <person name="Zelazny A.M."/>
        </authorList>
    </citation>
    <scope>NUCLEOTIDE SEQUENCE [LARGE SCALE GENOMIC DNA]</scope>
    <source>
        <strain evidence="15 16">NIH1002</strain>
    </source>
</reference>
<dbReference type="CDD" id="cd18802">
    <property type="entry name" value="SF2_C_dicer"/>
    <property type="match status" value="1"/>
</dbReference>
<feature type="domain" description="RNase III" evidence="10">
    <location>
        <begin position="1314"/>
        <end position="1462"/>
    </location>
</feature>
<dbReference type="Pfam" id="PF03368">
    <property type="entry name" value="Dicer_dimer"/>
    <property type="match status" value="1"/>
</dbReference>
<dbReference type="InterPro" id="IPR001650">
    <property type="entry name" value="Helicase_C-like"/>
</dbReference>
<dbReference type="PROSITE" id="PS51327">
    <property type="entry name" value="DICER_DSRBF"/>
    <property type="match status" value="1"/>
</dbReference>
<dbReference type="CDD" id="cd00593">
    <property type="entry name" value="RIBOc"/>
    <property type="match status" value="2"/>
</dbReference>
<feature type="domain" description="Helicase C-terminal" evidence="13">
    <location>
        <begin position="419"/>
        <end position="583"/>
    </location>
</feature>
<evidence type="ECO:0000259" key="13">
    <source>
        <dbReference type="PROSITE" id="PS51194"/>
    </source>
</evidence>
<accession>A0AAN7D714</accession>
<evidence type="ECO:0000313" key="16">
    <source>
        <dbReference type="Proteomes" id="UP001304243"/>
    </source>
</evidence>
<dbReference type="PROSITE" id="PS51194">
    <property type="entry name" value="HELICASE_CTER"/>
    <property type="match status" value="1"/>
</dbReference>
<keyword evidence="16" id="KW-1185">Reference proteome</keyword>
<dbReference type="GO" id="GO:0005524">
    <property type="term" value="F:ATP binding"/>
    <property type="evidence" value="ECO:0007669"/>
    <property type="project" value="UniProtKB-KW"/>
</dbReference>
<evidence type="ECO:0000259" key="11">
    <source>
        <dbReference type="PROSITE" id="PS50821"/>
    </source>
</evidence>
<evidence type="ECO:0000256" key="5">
    <source>
        <dbReference type="ARBA" id="ARBA00022806"/>
    </source>
</evidence>
<feature type="domain" description="Dicer dsRNA-binding fold" evidence="14">
    <location>
        <begin position="627"/>
        <end position="717"/>
    </location>
</feature>
<dbReference type="SMART" id="SM00487">
    <property type="entry name" value="DEXDc"/>
    <property type="match status" value="1"/>
</dbReference>
<dbReference type="GO" id="GO:0004525">
    <property type="term" value="F:ribonuclease III activity"/>
    <property type="evidence" value="ECO:0007669"/>
    <property type="project" value="InterPro"/>
</dbReference>
<keyword evidence="6" id="KW-0067">ATP-binding</keyword>
<evidence type="ECO:0000256" key="3">
    <source>
        <dbReference type="ARBA" id="ARBA00022741"/>
    </source>
</evidence>
<evidence type="ECO:0000256" key="9">
    <source>
        <dbReference type="SAM" id="MobiDB-lite"/>
    </source>
</evidence>
<evidence type="ECO:0008006" key="17">
    <source>
        <dbReference type="Google" id="ProtNLM"/>
    </source>
</evidence>
<dbReference type="Pfam" id="PF00271">
    <property type="entry name" value="Helicase_C"/>
    <property type="match status" value="1"/>
</dbReference>
<name>A0AAN7D714_9FUNG</name>
<dbReference type="PROSITE" id="PS00517">
    <property type="entry name" value="RNASE_3_1"/>
    <property type="match status" value="1"/>
</dbReference>
<keyword evidence="8" id="KW-0694">RNA-binding</keyword>
<dbReference type="Gene3D" id="2.170.260.10">
    <property type="entry name" value="paz domain"/>
    <property type="match status" value="1"/>
</dbReference>
<dbReference type="PROSITE" id="PS50142">
    <property type="entry name" value="RNASE_3_2"/>
    <property type="match status" value="2"/>
</dbReference>
<evidence type="ECO:0000259" key="12">
    <source>
        <dbReference type="PROSITE" id="PS51192"/>
    </source>
</evidence>
<dbReference type="InterPro" id="IPR000999">
    <property type="entry name" value="RNase_III_dom"/>
</dbReference>
<keyword evidence="2" id="KW-0677">Repeat</keyword>
<organism evidence="15 16">
    <name type="scientific">Mucor velutinosus</name>
    <dbReference type="NCBI Taxonomy" id="708070"/>
    <lineage>
        <taxon>Eukaryota</taxon>
        <taxon>Fungi</taxon>
        <taxon>Fungi incertae sedis</taxon>
        <taxon>Mucoromycota</taxon>
        <taxon>Mucoromycotina</taxon>
        <taxon>Mucoromycetes</taxon>
        <taxon>Mucorales</taxon>
        <taxon>Mucorineae</taxon>
        <taxon>Mucoraceae</taxon>
        <taxon>Mucor</taxon>
    </lineage>
</organism>
<evidence type="ECO:0000256" key="4">
    <source>
        <dbReference type="ARBA" id="ARBA00022801"/>
    </source>
</evidence>
<dbReference type="FunFam" id="3.40.50.300:FF:000628">
    <property type="entry name" value="Endoribonuclease Dicer"/>
    <property type="match status" value="1"/>
</dbReference>
<dbReference type="Pfam" id="PF00270">
    <property type="entry name" value="DEAD"/>
    <property type="match status" value="1"/>
</dbReference>
<dbReference type="InterPro" id="IPR038248">
    <property type="entry name" value="Dicer_dimer_sf"/>
</dbReference>
<comment type="cofactor">
    <cofactor evidence="1">
        <name>Mg(2+)</name>
        <dbReference type="ChEBI" id="CHEBI:18420"/>
    </cofactor>
</comment>
<dbReference type="InterPro" id="IPR036389">
    <property type="entry name" value="RNase_III_sf"/>
</dbReference>
<dbReference type="GO" id="GO:0006396">
    <property type="term" value="P:RNA processing"/>
    <property type="evidence" value="ECO:0007669"/>
    <property type="project" value="InterPro"/>
</dbReference>
<evidence type="ECO:0000256" key="2">
    <source>
        <dbReference type="ARBA" id="ARBA00022737"/>
    </source>
</evidence>
<feature type="compositionally biased region" description="Polar residues" evidence="9">
    <location>
        <begin position="792"/>
        <end position="804"/>
    </location>
</feature>
<dbReference type="GeneID" id="89951162"/>
<dbReference type="Pfam" id="PF00636">
    <property type="entry name" value="Ribonuclease_3"/>
    <property type="match status" value="2"/>
</dbReference>
<dbReference type="InterPro" id="IPR027417">
    <property type="entry name" value="P-loop_NTPase"/>
</dbReference>
<evidence type="ECO:0000259" key="10">
    <source>
        <dbReference type="PROSITE" id="PS50142"/>
    </source>
</evidence>
<keyword evidence="4" id="KW-0378">Hydrolase</keyword>
<feature type="compositionally biased region" description="Low complexity" evidence="9">
    <location>
        <begin position="828"/>
        <end position="839"/>
    </location>
</feature>